<feature type="non-terminal residue" evidence="2">
    <location>
        <position position="64"/>
    </location>
</feature>
<evidence type="ECO:0000256" key="1">
    <source>
        <dbReference type="SAM" id="MobiDB-lite"/>
    </source>
</evidence>
<feature type="non-terminal residue" evidence="2">
    <location>
        <position position="1"/>
    </location>
</feature>
<dbReference type="EMBL" id="CADCVT010000390">
    <property type="protein sequence ID" value="CAA9529318.1"/>
    <property type="molecule type" value="Genomic_DNA"/>
</dbReference>
<feature type="region of interest" description="Disordered" evidence="1">
    <location>
        <begin position="1"/>
        <end position="28"/>
    </location>
</feature>
<sequence length="64" mass="6996">AERRPRAPHRSRSFSAAAGRSAGRLASDHQLHREGALHAVAAVGDRDRALLPDHRRGDLPCRPL</sequence>
<feature type="compositionally biased region" description="Low complexity" evidence="1">
    <location>
        <begin position="13"/>
        <end position="25"/>
    </location>
</feature>
<accession>A0A6J4TQ45</accession>
<organism evidence="2">
    <name type="scientific">uncultured Solirubrobacteraceae bacterium</name>
    <dbReference type="NCBI Taxonomy" id="1162706"/>
    <lineage>
        <taxon>Bacteria</taxon>
        <taxon>Bacillati</taxon>
        <taxon>Actinomycetota</taxon>
        <taxon>Thermoleophilia</taxon>
        <taxon>Solirubrobacterales</taxon>
        <taxon>Solirubrobacteraceae</taxon>
        <taxon>environmental samples</taxon>
    </lineage>
</organism>
<name>A0A6J4TQ45_9ACTN</name>
<feature type="compositionally biased region" description="Basic residues" evidence="1">
    <location>
        <begin position="1"/>
        <end position="12"/>
    </location>
</feature>
<protein>
    <submittedName>
        <fullName evidence="2">Transcriptional regulator, Xre family</fullName>
    </submittedName>
</protein>
<reference evidence="2" key="1">
    <citation type="submission" date="2020-02" db="EMBL/GenBank/DDBJ databases">
        <authorList>
            <person name="Meier V. D."/>
        </authorList>
    </citation>
    <scope>NUCLEOTIDE SEQUENCE</scope>
    <source>
        <strain evidence="2">AVDCRST_MAG85</strain>
    </source>
</reference>
<gene>
    <name evidence="2" type="ORF">AVDCRST_MAG85-3525</name>
</gene>
<dbReference type="AlphaFoldDB" id="A0A6J4TQ45"/>
<evidence type="ECO:0000313" key="2">
    <source>
        <dbReference type="EMBL" id="CAA9529318.1"/>
    </source>
</evidence>
<proteinExistence type="predicted"/>